<proteinExistence type="predicted"/>
<dbReference type="GO" id="GO:0016787">
    <property type="term" value="F:hydrolase activity"/>
    <property type="evidence" value="ECO:0007669"/>
    <property type="project" value="UniProtKB-KW"/>
</dbReference>
<keyword evidence="3" id="KW-0067">ATP-binding</keyword>
<dbReference type="PROSITE" id="PS51194">
    <property type="entry name" value="HELICASE_CTER"/>
    <property type="match status" value="1"/>
</dbReference>
<keyword evidence="1" id="KW-0547">Nucleotide-binding</keyword>
<dbReference type="Pfam" id="PF00271">
    <property type="entry name" value="Helicase_C"/>
    <property type="match status" value="1"/>
</dbReference>
<evidence type="ECO:0000259" key="5">
    <source>
        <dbReference type="PROSITE" id="PS51194"/>
    </source>
</evidence>
<feature type="compositionally biased region" description="Basic and acidic residues" evidence="4">
    <location>
        <begin position="429"/>
        <end position="444"/>
    </location>
</feature>
<evidence type="ECO:0000256" key="1">
    <source>
        <dbReference type="ARBA" id="ARBA00022741"/>
    </source>
</evidence>
<feature type="compositionally biased region" description="Low complexity" evidence="4">
    <location>
        <begin position="259"/>
        <end position="269"/>
    </location>
</feature>
<dbReference type="InterPro" id="IPR027417">
    <property type="entry name" value="P-loop_NTPase"/>
</dbReference>
<feature type="compositionally biased region" description="Basic and acidic residues" evidence="4">
    <location>
        <begin position="518"/>
        <end position="527"/>
    </location>
</feature>
<dbReference type="Gene3D" id="3.40.50.300">
    <property type="entry name" value="P-loop containing nucleotide triphosphate hydrolases"/>
    <property type="match status" value="1"/>
</dbReference>
<dbReference type="GO" id="GO:0008094">
    <property type="term" value="F:ATP-dependent activity, acting on DNA"/>
    <property type="evidence" value="ECO:0007669"/>
    <property type="project" value="TreeGrafter"/>
</dbReference>
<dbReference type="SMART" id="SM00490">
    <property type="entry name" value="HELICc"/>
    <property type="match status" value="1"/>
</dbReference>
<dbReference type="GO" id="GO:0006281">
    <property type="term" value="P:DNA repair"/>
    <property type="evidence" value="ECO:0007669"/>
    <property type="project" value="TreeGrafter"/>
</dbReference>
<dbReference type="InterPro" id="IPR001650">
    <property type="entry name" value="Helicase_C-like"/>
</dbReference>
<evidence type="ECO:0000256" key="3">
    <source>
        <dbReference type="ARBA" id="ARBA00022840"/>
    </source>
</evidence>
<feature type="compositionally biased region" description="Low complexity" evidence="4">
    <location>
        <begin position="312"/>
        <end position="327"/>
    </location>
</feature>
<feature type="region of interest" description="Disordered" evidence="4">
    <location>
        <begin position="494"/>
        <end position="604"/>
    </location>
</feature>
<dbReference type="SUPFAM" id="SSF52540">
    <property type="entry name" value="P-loop containing nucleoside triphosphate hydrolases"/>
    <property type="match status" value="1"/>
</dbReference>
<reference evidence="6 7" key="1">
    <citation type="journal article" date="2015" name="Biotechnol. Biofuels">
        <title>Enhanced degradation of softwood versus hardwood by the white-rot fungus Pycnoporus coccineus.</title>
        <authorList>
            <person name="Couturier M."/>
            <person name="Navarro D."/>
            <person name="Chevret D."/>
            <person name="Henrissat B."/>
            <person name="Piumi F."/>
            <person name="Ruiz-Duenas F.J."/>
            <person name="Martinez A.T."/>
            <person name="Grigoriev I.V."/>
            <person name="Riley R."/>
            <person name="Lipzen A."/>
            <person name="Berrin J.G."/>
            <person name="Master E.R."/>
            <person name="Rosso M.N."/>
        </authorList>
    </citation>
    <scope>NUCLEOTIDE SEQUENCE [LARGE SCALE GENOMIC DNA]</scope>
    <source>
        <strain evidence="6 7">BRFM310</strain>
    </source>
</reference>
<keyword evidence="2 6" id="KW-0378">Hydrolase</keyword>
<dbReference type="AlphaFoldDB" id="A0A1Y2I885"/>
<feature type="compositionally biased region" description="Pro residues" evidence="4">
    <location>
        <begin position="545"/>
        <end position="559"/>
    </location>
</feature>
<dbReference type="CDD" id="cd18793">
    <property type="entry name" value="SF2_C_SNF"/>
    <property type="match status" value="1"/>
</dbReference>
<dbReference type="OrthoDB" id="2803695at2759"/>
<feature type="compositionally biased region" description="Polar residues" evidence="4">
    <location>
        <begin position="347"/>
        <end position="356"/>
    </location>
</feature>
<evidence type="ECO:0000313" key="6">
    <source>
        <dbReference type="EMBL" id="OSC96712.1"/>
    </source>
</evidence>
<dbReference type="Proteomes" id="UP000193067">
    <property type="component" value="Unassembled WGS sequence"/>
</dbReference>
<keyword evidence="7" id="KW-1185">Reference proteome</keyword>
<dbReference type="STRING" id="1353009.A0A1Y2I885"/>
<feature type="compositionally biased region" description="Low complexity" evidence="4">
    <location>
        <begin position="583"/>
        <end position="604"/>
    </location>
</feature>
<feature type="compositionally biased region" description="Polar residues" evidence="4">
    <location>
        <begin position="502"/>
        <end position="513"/>
    </location>
</feature>
<name>A0A1Y2I885_TRAC3</name>
<evidence type="ECO:0000256" key="4">
    <source>
        <dbReference type="SAM" id="MobiDB-lite"/>
    </source>
</evidence>
<dbReference type="GO" id="GO:0005524">
    <property type="term" value="F:ATP binding"/>
    <property type="evidence" value="ECO:0007669"/>
    <property type="project" value="UniProtKB-KW"/>
</dbReference>
<dbReference type="InterPro" id="IPR049730">
    <property type="entry name" value="SNF2/RAD54-like_C"/>
</dbReference>
<gene>
    <name evidence="6" type="ORF">PYCCODRAFT_1472434</name>
</gene>
<dbReference type="PANTHER" id="PTHR45626">
    <property type="entry name" value="TRANSCRIPTION TERMINATION FACTOR 2-RELATED"/>
    <property type="match status" value="1"/>
</dbReference>
<organism evidence="6 7">
    <name type="scientific">Trametes coccinea (strain BRFM310)</name>
    <name type="common">Pycnoporus coccineus</name>
    <dbReference type="NCBI Taxonomy" id="1353009"/>
    <lineage>
        <taxon>Eukaryota</taxon>
        <taxon>Fungi</taxon>
        <taxon>Dikarya</taxon>
        <taxon>Basidiomycota</taxon>
        <taxon>Agaricomycotina</taxon>
        <taxon>Agaricomycetes</taxon>
        <taxon>Polyporales</taxon>
        <taxon>Polyporaceae</taxon>
        <taxon>Trametes</taxon>
    </lineage>
</organism>
<protein>
    <submittedName>
        <fullName evidence="6">p-loop containing nucleoside triphosphate hydrolase protein</fullName>
    </submittedName>
</protein>
<evidence type="ECO:0000256" key="2">
    <source>
        <dbReference type="ARBA" id="ARBA00022801"/>
    </source>
</evidence>
<dbReference type="InterPro" id="IPR050628">
    <property type="entry name" value="SNF2_RAD54_helicase_TF"/>
</dbReference>
<feature type="compositionally biased region" description="Basic and acidic residues" evidence="4">
    <location>
        <begin position="299"/>
        <end position="308"/>
    </location>
</feature>
<dbReference type="EMBL" id="KZ084169">
    <property type="protein sequence ID" value="OSC96712.1"/>
    <property type="molecule type" value="Genomic_DNA"/>
</dbReference>
<accession>A0A1Y2I885</accession>
<feature type="region of interest" description="Disordered" evidence="4">
    <location>
        <begin position="241"/>
        <end position="456"/>
    </location>
</feature>
<dbReference type="GO" id="GO:0005634">
    <property type="term" value="C:nucleus"/>
    <property type="evidence" value="ECO:0007669"/>
    <property type="project" value="TreeGrafter"/>
</dbReference>
<feature type="domain" description="Helicase C-terminal" evidence="5">
    <location>
        <begin position="66"/>
        <end position="239"/>
    </location>
</feature>
<evidence type="ECO:0000313" key="7">
    <source>
        <dbReference type="Proteomes" id="UP000193067"/>
    </source>
</evidence>
<sequence length="604" mass="64999">MPFWDHARSFYIGIRQALLHHCAVSLPGFTIHPSTFNYADTPSTKINALLSLLHYHVGKTCAPPAVIQDGVVYPPEEGAANDWNMVPGAHPDKILVYSAFPSLFWIISSALELLDLEHITLHGGLPAHVRTERLRQFREGSTPIMLMSNVGTTGLNIAFANILIIVDNLWSAQENEQLVGRLWRHPQKKTVIRYQIIADNTSDVFIASVSSDKGLMHHQLMEGGETTLKRVLLDGMETQAVNDAEEPENEEEGNHSGSEEGAPESSASRPSKRPRPQRQVGSNSGEASPATPPSTQRTPSDRKGKGKETVSAAARKAQNAAARALQKAARKREAAKKSAGQQRSEKVPTTTQTASGSGLVADDDDDDMVDPKPTPTPKPQPRPRPRTAPRPATPVTSSEDSSGEDHTPDRQPSPAPYTGRASMFSQPAESHETGGSRDQSESDVRLLLSGGDGEGTPLDIVDAIAADDITLPDTLPVDTNIDALLTDLMDTWTNLDGIAHSGPSSSNRRSVTWSPKPPSDDGEKMEADDAQVEDAMPEPHRTPEPSSPLSPPPDTPTPMRPIRDQASALGLIGRVGLSLDDLPPAGGSSRPSSRPTRTARSSCR</sequence>